<protein>
    <submittedName>
        <fullName evidence="3">DUF5115 domain-containing protein</fullName>
    </submittedName>
</protein>
<name>A0A3E5E0B7_9BACT</name>
<gene>
    <name evidence="3" type="ORF">DWY11_12720</name>
</gene>
<evidence type="ECO:0000313" key="3">
    <source>
        <dbReference type="EMBL" id="RGS12129.1"/>
    </source>
</evidence>
<dbReference type="Gene3D" id="2.60.40.3620">
    <property type="match status" value="2"/>
</dbReference>
<accession>A0A3E5E0B7</accession>
<evidence type="ECO:0000313" key="4">
    <source>
        <dbReference type="Proteomes" id="UP000283872"/>
    </source>
</evidence>
<dbReference type="EMBL" id="QRVA01000040">
    <property type="protein sequence ID" value="RGS12129.1"/>
    <property type="molecule type" value="Genomic_DNA"/>
</dbReference>
<evidence type="ECO:0000256" key="1">
    <source>
        <dbReference type="SAM" id="SignalP"/>
    </source>
</evidence>
<sequence>MKIKSYLLAGLATFALASCDDSFNDWSEQPGNPQGEAVAFGNGSVAAVDVIDFAQITESTDSVQICNITKAPTSSNAAYTPKYTLRINYKKNNEQKTEVLKMGSTGKVKYADFKKFVENTYGKKPVVNDLQAKVRATLSMNGNTNASFLDSENFIIKAKPDAPEIASTYYVIGGTLDWAGSARTKEQKFIRTHADVYDDPVFTAVIPANAGGDTWFGIGSGETCDEIANKNEWKHVLGTTKGNGENGVGVEETLDTREHIGNDGSFKVSTDKKYIKIEINMMYSSYKITPVDYPDYISAVSGNSDLMLRTSDGNNYCGGAYINGALKINGKDIAVSEPAGYYWIDYNTEKETAKLTAITTIGVIGDATPGKWDKDTDMTYNADEGCWEIKDFKLNEGNIKFRANDKWDINWGTNSANSLFSLDMSPTSGNFNVEAGTYDIKLYALCSGQAYAIMTKK</sequence>
<proteinExistence type="predicted"/>
<dbReference type="Pfam" id="PF17142">
    <property type="entry name" value="SusF_N"/>
    <property type="match status" value="1"/>
</dbReference>
<dbReference type="PROSITE" id="PS51257">
    <property type="entry name" value="PROKAR_LIPOPROTEIN"/>
    <property type="match status" value="1"/>
</dbReference>
<evidence type="ECO:0000259" key="2">
    <source>
        <dbReference type="Pfam" id="PF17142"/>
    </source>
</evidence>
<dbReference type="InterPro" id="IPR033408">
    <property type="entry name" value="SusF_N"/>
</dbReference>
<feature type="chain" id="PRO_5043182823" evidence="1">
    <location>
        <begin position="18"/>
        <end position="457"/>
    </location>
</feature>
<feature type="domain" description="Outer membrane protein SusF N-terminal" evidence="2">
    <location>
        <begin position="19"/>
        <end position="143"/>
    </location>
</feature>
<dbReference type="Proteomes" id="UP000283872">
    <property type="component" value="Unassembled WGS sequence"/>
</dbReference>
<organism evidence="3 4">
    <name type="scientific">Segatella copri</name>
    <dbReference type="NCBI Taxonomy" id="165179"/>
    <lineage>
        <taxon>Bacteria</taxon>
        <taxon>Pseudomonadati</taxon>
        <taxon>Bacteroidota</taxon>
        <taxon>Bacteroidia</taxon>
        <taxon>Bacteroidales</taxon>
        <taxon>Prevotellaceae</taxon>
        <taxon>Segatella</taxon>
    </lineage>
</organism>
<dbReference type="RefSeq" id="WP_117587255.1">
    <property type="nucleotide sequence ID" value="NZ_QRVA01000040.1"/>
</dbReference>
<comment type="caution">
    <text evidence="3">The sequence shown here is derived from an EMBL/GenBank/DDBJ whole genome shotgun (WGS) entry which is preliminary data.</text>
</comment>
<feature type="signal peptide" evidence="1">
    <location>
        <begin position="1"/>
        <end position="17"/>
    </location>
</feature>
<keyword evidence="1" id="KW-0732">Signal</keyword>
<dbReference type="AlphaFoldDB" id="A0A3E5E0B7"/>
<reference evidence="3 4" key="1">
    <citation type="submission" date="2018-08" db="EMBL/GenBank/DDBJ databases">
        <title>A genome reference for cultivated species of the human gut microbiota.</title>
        <authorList>
            <person name="Zou Y."/>
            <person name="Xue W."/>
            <person name="Luo G."/>
        </authorList>
    </citation>
    <scope>NUCLEOTIDE SEQUENCE [LARGE SCALE GENOMIC DNA]</scope>
    <source>
        <strain evidence="3 4">AF24-12</strain>
    </source>
</reference>